<evidence type="ECO:0000256" key="10">
    <source>
        <dbReference type="ARBA" id="ARBA00052809"/>
    </source>
</evidence>
<evidence type="ECO:0000256" key="2">
    <source>
        <dbReference type="ARBA" id="ARBA00005005"/>
    </source>
</evidence>
<evidence type="ECO:0000256" key="5">
    <source>
        <dbReference type="ARBA" id="ARBA00022990"/>
    </source>
</evidence>
<sequence length="309" mass="33885">MSVLTSAIIRTLSGIKIQVPKPYTLVTRMMSGGDKNYETLRVMRPREFVVQVEIARPEKKNAMNKAFFSEIRQCFDSLAVDGECRAIVLSGSGTLFTAGLDLMDLGHLMALLDDPDTDMGRKALKVRQLLGEWQQSFNAPEKCLKPVIAAIHGACIGGGIDLTSACDIRYCSQDAWFVIKEIDLGLAADLGTLQRFPKVIGNDSLARELAYTARPFYADEAKQMGFVSRVFQDKDLLIEGALETAALIASKSPIAVAGTKASLVYSRDHTVEEGMNHIGVWNQGMLQSKDLTKAAMALMEKKTPTFSKL</sequence>
<evidence type="ECO:0000256" key="7">
    <source>
        <dbReference type="ARBA" id="ARBA00023140"/>
    </source>
</evidence>
<dbReference type="AlphaFoldDB" id="A0ABD3WM54"/>
<keyword evidence="15" id="KW-1185">Reference proteome</keyword>
<dbReference type="InterPro" id="IPR001753">
    <property type="entry name" value="Enoyl-CoA_hydra/iso"/>
</dbReference>
<keyword evidence="6" id="KW-0443">Lipid metabolism</keyword>
<dbReference type="GO" id="GO:0005777">
    <property type="term" value="C:peroxisome"/>
    <property type="evidence" value="ECO:0007669"/>
    <property type="project" value="UniProtKB-SubCell"/>
</dbReference>
<dbReference type="GO" id="GO:0016853">
    <property type="term" value="F:isomerase activity"/>
    <property type="evidence" value="ECO:0007669"/>
    <property type="project" value="UniProtKB-KW"/>
</dbReference>
<comment type="pathway">
    <text evidence="2">Lipid metabolism; fatty acid beta-oxidation.</text>
</comment>
<comment type="catalytic activity">
    <reaction evidence="10">
        <text>(3E,5Z,8Z,11Z,14Z)-eicosapentaenoyl-CoA = (2E,4E,8Z,11Z,14Z)-eicosapentaenoyl-CoA</text>
        <dbReference type="Rhea" id="RHEA:45224"/>
        <dbReference type="ChEBI" id="CHEBI:85090"/>
        <dbReference type="ChEBI" id="CHEBI:85091"/>
    </reaction>
</comment>
<evidence type="ECO:0000256" key="6">
    <source>
        <dbReference type="ARBA" id="ARBA00023098"/>
    </source>
</evidence>
<dbReference type="FunFam" id="1.10.12.10:FF:000004">
    <property type="entry name" value="Delta3,5-delta2,4-dienoyl-CoA isomerase"/>
    <property type="match status" value="1"/>
</dbReference>
<dbReference type="NCBIfam" id="NF004794">
    <property type="entry name" value="PRK06142.1"/>
    <property type="match status" value="1"/>
</dbReference>
<dbReference type="CDD" id="cd06558">
    <property type="entry name" value="crotonase-like"/>
    <property type="match status" value="1"/>
</dbReference>
<dbReference type="InterPro" id="IPR029045">
    <property type="entry name" value="ClpP/crotonase-like_dom_sf"/>
</dbReference>
<evidence type="ECO:0000256" key="4">
    <source>
        <dbReference type="ARBA" id="ARBA00022832"/>
    </source>
</evidence>
<dbReference type="GO" id="GO:0006631">
    <property type="term" value="P:fatty acid metabolic process"/>
    <property type="evidence" value="ECO:0007669"/>
    <property type="project" value="UniProtKB-KW"/>
</dbReference>
<dbReference type="Proteomes" id="UP001634394">
    <property type="component" value="Unassembled WGS sequence"/>
</dbReference>
<dbReference type="FunFam" id="3.90.226.10:FF:000024">
    <property type="entry name" value="Delta3,5-delta2,4-dienoyl-CoA isomerase"/>
    <property type="match status" value="1"/>
</dbReference>
<dbReference type="EMBL" id="JBJQND010000006">
    <property type="protein sequence ID" value="KAL3874561.1"/>
    <property type="molecule type" value="Genomic_DNA"/>
</dbReference>
<evidence type="ECO:0000256" key="9">
    <source>
        <dbReference type="ARBA" id="ARBA00051408"/>
    </source>
</evidence>
<dbReference type="Gene3D" id="3.90.226.10">
    <property type="entry name" value="2-enoyl-CoA Hydratase, Chain A, domain 1"/>
    <property type="match status" value="1"/>
</dbReference>
<evidence type="ECO:0000256" key="11">
    <source>
        <dbReference type="ARBA" id="ARBA00055786"/>
    </source>
</evidence>
<accession>A0ABD3WM54</accession>
<evidence type="ECO:0000256" key="1">
    <source>
        <dbReference type="ARBA" id="ARBA00004275"/>
    </source>
</evidence>
<reference evidence="14 15" key="1">
    <citation type="submission" date="2024-11" db="EMBL/GenBank/DDBJ databases">
        <title>Chromosome-level genome assembly of the freshwater bivalve Anodonta woodiana.</title>
        <authorList>
            <person name="Chen X."/>
        </authorList>
    </citation>
    <scope>NUCLEOTIDE SEQUENCE [LARGE SCALE GENOMIC DNA]</scope>
    <source>
        <strain evidence="14">MN2024</strain>
        <tissue evidence="14">Gills</tissue>
    </source>
</reference>
<dbReference type="Gene3D" id="1.10.12.10">
    <property type="entry name" value="Lyase 2-enoyl-coa Hydratase, Chain A, domain 2"/>
    <property type="match status" value="1"/>
</dbReference>
<evidence type="ECO:0000256" key="8">
    <source>
        <dbReference type="ARBA" id="ARBA00023235"/>
    </source>
</evidence>
<evidence type="ECO:0000313" key="15">
    <source>
        <dbReference type="Proteomes" id="UP001634394"/>
    </source>
</evidence>
<proteinExistence type="inferred from homology"/>
<comment type="catalytic activity">
    <reaction evidence="9">
        <text>(3E,5Z)-octadienoyl-CoA = (2E,4E)-octadienoyl-CoA</text>
        <dbReference type="Rhea" id="RHEA:45244"/>
        <dbReference type="ChEBI" id="CHEBI:62243"/>
        <dbReference type="ChEBI" id="CHEBI:85108"/>
    </reaction>
</comment>
<keyword evidence="5" id="KW-0007">Acetylation</keyword>
<evidence type="ECO:0000256" key="13">
    <source>
        <dbReference type="RuleBase" id="RU003707"/>
    </source>
</evidence>
<dbReference type="Pfam" id="PF00378">
    <property type="entry name" value="ECH_1"/>
    <property type="match status" value="1"/>
</dbReference>
<comment type="subcellular location">
    <subcellularLocation>
        <location evidence="1">Peroxisome</location>
    </subcellularLocation>
</comment>
<dbReference type="PROSITE" id="PS00166">
    <property type="entry name" value="ENOYL_COA_HYDRATASE"/>
    <property type="match status" value="1"/>
</dbReference>
<name>A0ABD3WM54_SINWO</name>
<keyword evidence="7" id="KW-0576">Peroxisome</keyword>
<dbReference type="InterPro" id="IPR014748">
    <property type="entry name" value="Enoyl-CoA_hydra_C"/>
</dbReference>
<dbReference type="InterPro" id="IPR018376">
    <property type="entry name" value="Enoyl-CoA_hyd/isom_CS"/>
</dbReference>
<keyword evidence="8" id="KW-0413">Isomerase</keyword>
<evidence type="ECO:0000313" key="14">
    <source>
        <dbReference type="EMBL" id="KAL3874561.1"/>
    </source>
</evidence>
<comment type="function">
    <text evidence="11">Isomerization of 3-trans,5-cis-dienoyl-CoA to 2-trans,4-trans-dienoyl-CoA.</text>
</comment>
<comment type="caution">
    <text evidence="14">The sequence shown here is derived from an EMBL/GenBank/DDBJ whole genome shotgun (WGS) entry which is preliminary data.</text>
</comment>
<evidence type="ECO:0000256" key="12">
    <source>
        <dbReference type="ARBA" id="ARBA00071021"/>
    </source>
</evidence>
<dbReference type="PANTHER" id="PTHR43149">
    <property type="entry name" value="ENOYL-COA HYDRATASE"/>
    <property type="match status" value="1"/>
</dbReference>
<gene>
    <name evidence="14" type="ORF">ACJMK2_037552</name>
</gene>
<organism evidence="14 15">
    <name type="scientific">Sinanodonta woodiana</name>
    <name type="common">Chinese pond mussel</name>
    <name type="synonym">Anodonta woodiana</name>
    <dbReference type="NCBI Taxonomy" id="1069815"/>
    <lineage>
        <taxon>Eukaryota</taxon>
        <taxon>Metazoa</taxon>
        <taxon>Spiralia</taxon>
        <taxon>Lophotrochozoa</taxon>
        <taxon>Mollusca</taxon>
        <taxon>Bivalvia</taxon>
        <taxon>Autobranchia</taxon>
        <taxon>Heteroconchia</taxon>
        <taxon>Palaeoheterodonta</taxon>
        <taxon>Unionida</taxon>
        <taxon>Unionoidea</taxon>
        <taxon>Unionidae</taxon>
        <taxon>Unioninae</taxon>
        <taxon>Sinanodonta</taxon>
    </lineage>
</organism>
<dbReference type="PANTHER" id="PTHR43149:SF1">
    <property type="entry name" value="DELTA(3,5)-DELTA(2,4)-DIENOYL-COA ISOMERASE, MITOCHONDRIAL"/>
    <property type="match status" value="1"/>
</dbReference>
<protein>
    <recommendedName>
        <fullName evidence="12">Delta(3,5)-Delta(2,4)-dienoyl-CoA isomerase, mitochondrial</fullName>
    </recommendedName>
</protein>
<dbReference type="InterPro" id="IPR045002">
    <property type="entry name" value="Ech1-like"/>
</dbReference>
<dbReference type="SUPFAM" id="SSF52096">
    <property type="entry name" value="ClpP/crotonase"/>
    <property type="match status" value="1"/>
</dbReference>
<evidence type="ECO:0000256" key="3">
    <source>
        <dbReference type="ARBA" id="ARBA00005254"/>
    </source>
</evidence>
<keyword evidence="4" id="KW-0276">Fatty acid metabolism</keyword>
<comment type="similarity">
    <text evidence="3 13">Belongs to the enoyl-CoA hydratase/isomerase family.</text>
</comment>